<dbReference type="EMBL" id="AP022227">
    <property type="protein sequence ID" value="BBT42264.1"/>
    <property type="molecule type" value="Genomic_DNA"/>
</dbReference>
<dbReference type="Proteomes" id="UP000515680">
    <property type="component" value="Chromosome"/>
</dbReference>
<proteinExistence type="predicted"/>
<sequence length="61" mass="6899">MRGADITQKSLFAIAKLDDFIPAEHPLRVIRTLADLALRRMSGLFDTLYADTGRPRSRPRS</sequence>
<organism evidence="2 3">
    <name type="scientific">Pseudomonas putida</name>
    <name type="common">Arthrobacter siderocapsulatus</name>
    <dbReference type="NCBI Taxonomy" id="303"/>
    <lineage>
        <taxon>Bacteria</taxon>
        <taxon>Pseudomonadati</taxon>
        <taxon>Pseudomonadota</taxon>
        <taxon>Gammaproteobacteria</taxon>
        <taxon>Pseudomonadales</taxon>
        <taxon>Pseudomonadaceae</taxon>
        <taxon>Pseudomonas</taxon>
    </lineage>
</organism>
<dbReference type="InterPro" id="IPR008490">
    <property type="entry name" value="Transposase_InsH_N"/>
</dbReference>
<evidence type="ECO:0000259" key="1">
    <source>
        <dbReference type="Pfam" id="PF05598"/>
    </source>
</evidence>
<name>A0A6S5TZV5_PSEPU</name>
<dbReference type="Pfam" id="PF05598">
    <property type="entry name" value="DUF772"/>
    <property type="match status" value="1"/>
</dbReference>
<feature type="domain" description="Transposase InsH N-terminal" evidence="1">
    <location>
        <begin position="16"/>
        <end position="59"/>
    </location>
</feature>
<reference evidence="2 3" key="1">
    <citation type="submission" date="2019-12" db="EMBL/GenBank/DDBJ databases">
        <title>complete genome sequences of Pseudomonas putida str. WP8-W18-CRE-01 isolated from wastewater treatment plant effluent.</title>
        <authorList>
            <person name="Sekizuka T."/>
            <person name="Itokawa K."/>
            <person name="Yatsu K."/>
            <person name="Inamine Y."/>
            <person name="Kuroda M."/>
        </authorList>
    </citation>
    <scope>NUCLEOTIDE SEQUENCE [LARGE SCALE GENOMIC DNA]</scope>
    <source>
        <strain evidence="2 3">WP8-W18-CRE-01</strain>
    </source>
</reference>
<protein>
    <recommendedName>
        <fullName evidence="1">Transposase InsH N-terminal domain-containing protein</fullName>
    </recommendedName>
</protein>
<evidence type="ECO:0000313" key="3">
    <source>
        <dbReference type="Proteomes" id="UP000515680"/>
    </source>
</evidence>
<gene>
    <name evidence="2" type="ORF">WP8W18C01_46050</name>
</gene>
<dbReference type="AlphaFoldDB" id="A0A6S5TZV5"/>
<evidence type="ECO:0000313" key="2">
    <source>
        <dbReference type="EMBL" id="BBT42264.1"/>
    </source>
</evidence>
<accession>A0A6S5TZV5</accession>